<keyword evidence="3" id="KW-1185">Reference proteome</keyword>
<evidence type="ECO:0000313" key="3">
    <source>
        <dbReference type="Proteomes" id="UP000033647"/>
    </source>
</evidence>
<comment type="caution">
    <text evidence="2">The sequence shown here is derived from an EMBL/GenBank/DDBJ whole genome shotgun (WGS) entry which is preliminary data.</text>
</comment>
<evidence type="ECO:0000313" key="2">
    <source>
        <dbReference type="EMBL" id="KJY01574.1"/>
    </source>
</evidence>
<accession>A0A0F4GWF9</accession>
<evidence type="ECO:0000256" key="1">
    <source>
        <dbReference type="SAM" id="MobiDB-lite"/>
    </source>
</evidence>
<dbReference type="AlphaFoldDB" id="A0A0F4GWF9"/>
<dbReference type="EMBL" id="LAFY01000277">
    <property type="protein sequence ID" value="KJY01574.1"/>
    <property type="molecule type" value="Genomic_DNA"/>
</dbReference>
<dbReference type="OrthoDB" id="3633490at2759"/>
<name>A0A0F4GWF9_9PEZI</name>
<feature type="region of interest" description="Disordered" evidence="1">
    <location>
        <begin position="127"/>
        <end position="157"/>
    </location>
</feature>
<protein>
    <submittedName>
        <fullName evidence="2">Uncharacterized protein</fullName>
    </submittedName>
</protein>
<proteinExistence type="predicted"/>
<dbReference type="Proteomes" id="UP000033647">
    <property type="component" value="Unassembled WGS sequence"/>
</dbReference>
<reference evidence="2 3" key="1">
    <citation type="submission" date="2015-03" db="EMBL/GenBank/DDBJ databases">
        <title>RNA-seq based gene annotation and comparative genomics of four Zymoseptoria species reveal species-specific pathogenicity related genes and transposable element activity.</title>
        <authorList>
            <person name="Grandaubert J."/>
            <person name="Bhattacharyya A."/>
            <person name="Stukenbrock E.H."/>
        </authorList>
    </citation>
    <scope>NUCLEOTIDE SEQUENCE [LARGE SCALE GENOMIC DNA]</scope>
    <source>
        <strain evidence="2 3">Zb18110</strain>
    </source>
</reference>
<gene>
    <name evidence="2" type="ORF">TI39_contig285g00065</name>
</gene>
<organism evidence="2 3">
    <name type="scientific">Zymoseptoria brevis</name>
    <dbReference type="NCBI Taxonomy" id="1047168"/>
    <lineage>
        <taxon>Eukaryota</taxon>
        <taxon>Fungi</taxon>
        <taxon>Dikarya</taxon>
        <taxon>Ascomycota</taxon>
        <taxon>Pezizomycotina</taxon>
        <taxon>Dothideomycetes</taxon>
        <taxon>Dothideomycetidae</taxon>
        <taxon>Mycosphaerellales</taxon>
        <taxon>Mycosphaerellaceae</taxon>
        <taxon>Zymoseptoria</taxon>
    </lineage>
</organism>
<sequence>MTRTVYEAPALGQADCCRSPILFVAIFEVRSPGKGSLPLSITSHLCSTVTTTSRIVLMINSQSNLPGLIYSHPCLPSAMPKRKASAESPATGHTAKRLSTSLSALAAKASSEALRYQPSGSFLNVFMPHSTRSTRRTRSSLGSIQSKPTKPEPLKPGLSLSNRLLSTHPEHDIAGVKEILLFPKSLAVLEKTWICRFTVNTTPQLGPPLPAHIEEHLFRKYISPVPLARPENVPYIHLGSTALAFQLHFYLILPHATTCPPRPFGGAGHMPYKDLQLVYDTCIRPALEHAYPKRQPWASWLEAKNESHLKPLKARRQLSSCEPLQERLHCEGLQMFWDKMRACEDEEVLPLLEGMSLVAFGDVGRHDWAPDWHPSWALFQQAWNEAIDERVLDEGTRITVDMQLTM</sequence>